<protein>
    <recommendedName>
        <fullName evidence="3">Ethanolamine utilization protein</fullName>
    </recommendedName>
</protein>
<name>A0ABS6FXV6_9FIRM</name>
<proteinExistence type="predicted"/>
<organism evidence="1 2">
    <name type="scientific">Alkaliphilus flagellatus</name>
    <dbReference type="NCBI Taxonomy" id="2841507"/>
    <lineage>
        <taxon>Bacteria</taxon>
        <taxon>Bacillati</taxon>
        <taxon>Bacillota</taxon>
        <taxon>Clostridia</taxon>
        <taxon>Peptostreptococcales</taxon>
        <taxon>Natronincolaceae</taxon>
        <taxon>Alkaliphilus</taxon>
    </lineage>
</organism>
<dbReference type="PIRSF" id="PIRSF034981">
    <property type="entry name" value="Eut_put"/>
    <property type="match status" value="1"/>
</dbReference>
<keyword evidence="2" id="KW-1185">Reference proteome</keyword>
<comment type="caution">
    <text evidence="1">The sequence shown here is derived from an EMBL/GenBank/DDBJ whole genome shotgun (WGS) entry which is preliminary data.</text>
</comment>
<gene>
    <name evidence="1" type="ORF">KQI88_01315</name>
</gene>
<sequence length="205" mass="23567">MDNIEVLVQKITDIIIQRLQKEEPRKTVAFLGKENSSIRTYYEKRGYQIVSVKDKSDTDIVIVTELSILNMNRIALGLPQTEDEVIIFQRLLNKKEAIFLEEGMELQASRHVAPRALLQVLENHKNQLVRYGASILPLKNFEKINETINKEVKDVIHKSDKKELLTIAKVRKLNLQAGDIFEADKNTIITALARDYMRDLGVQIV</sequence>
<dbReference type="RefSeq" id="WP_216414560.1">
    <property type="nucleotide sequence ID" value="NZ_JAHLQK010000001.1"/>
</dbReference>
<reference evidence="1 2" key="1">
    <citation type="submission" date="2021-06" db="EMBL/GenBank/DDBJ databases">
        <authorList>
            <person name="Sun Q."/>
            <person name="Li D."/>
        </authorList>
    </citation>
    <scope>NUCLEOTIDE SEQUENCE [LARGE SCALE GENOMIC DNA]</scope>
    <source>
        <strain evidence="1 2">MSJ-5</strain>
    </source>
</reference>
<dbReference type="Proteomes" id="UP000779508">
    <property type="component" value="Unassembled WGS sequence"/>
</dbReference>
<evidence type="ECO:0008006" key="3">
    <source>
        <dbReference type="Google" id="ProtNLM"/>
    </source>
</evidence>
<dbReference type="InterPro" id="IPR013372">
    <property type="entry name" value="Eut_put"/>
</dbReference>
<accession>A0ABS6FXV6</accession>
<dbReference type="EMBL" id="JAHLQK010000001">
    <property type="protein sequence ID" value="MBU5675055.1"/>
    <property type="molecule type" value="Genomic_DNA"/>
</dbReference>
<evidence type="ECO:0000313" key="1">
    <source>
        <dbReference type="EMBL" id="MBU5675055.1"/>
    </source>
</evidence>
<evidence type="ECO:0000313" key="2">
    <source>
        <dbReference type="Proteomes" id="UP000779508"/>
    </source>
</evidence>